<protein>
    <submittedName>
        <fullName evidence="4">Putative 14 kDa proline-rich protein DC2.15</fullName>
    </submittedName>
</protein>
<evidence type="ECO:0000259" key="3">
    <source>
        <dbReference type="Pfam" id="PF14547"/>
    </source>
</evidence>
<sequence>MASSSKASTPIAFLLALNLLFFTLVSSQTPPPPPATCPNGSLTFNACVELISDVVLGVNIGSGTAQNTTCCRSLLSVGANNASTCICSTLRRIINSDTVPLPVVLGFGANLTITTVLGACNITPVAGNVSATCIL</sequence>
<evidence type="ECO:0000256" key="1">
    <source>
        <dbReference type="ARBA" id="ARBA00008965"/>
    </source>
</evidence>
<dbReference type="InterPro" id="IPR027923">
    <property type="entry name" value="Hydrophob_seed_dom"/>
</dbReference>
<evidence type="ECO:0000313" key="5">
    <source>
        <dbReference type="Proteomes" id="UP000188268"/>
    </source>
</evidence>
<comment type="similarity">
    <text evidence="1">Belongs to the plant LTP family. PEARLI1 subfamily.</text>
</comment>
<keyword evidence="2" id="KW-0732">Signal</keyword>
<organism evidence="4 5">
    <name type="scientific">Corchorus capsularis</name>
    <name type="common">Jute</name>
    <dbReference type="NCBI Taxonomy" id="210143"/>
    <lineage>
        <taxon>Eukaryota</taxon>
        <taxon>Viridiplantae</taxon>
        <taxon>Streptophyta</taxon>
        <taxon>Embryophyta</taxon>
        <taxon>Tracheophyta</taxon>
        <taxon>Spermatophyta</taxon>
        <taxon>Magnoliopsida</taxon>
        <taxon>eudicotyledons</taxon>
        <taxon>Gunneridae</taxon>
        <taxon>Pentapetalae</taxon>
        <taxon>rosids</taxon>
        <taxon>malvids</taxon>
        <taxon>Malvales</taxon>
        <taxon>Malvaceae</taxon>
        <taxon>Grewioideae</taxon>
        <taxon>Apeibeae</taxon>
        <taxon>Corchorus</taxon>
    </lineage>
</organism>
<feature type="signal peptide" evidence="2">
    <location>
        <begin position="1"/>
        <end position="27"/>
    </location>
</feature>
<accession>A0A1R3GNN7</accession>
<reference evidence="4 5" key="1">
    <citation type="submission" date="2013-09" db="EMBL/GenBank/DDBJ databases">
        <title>Corchorus capsularis genome sequencing.</title>
        <authorList>
            <person name="Alam M."/>
            <person name="Haque M.S."/>
            <person name="Islam M.S."/>
            <person name="Emdad E.M."/>
            <person name="Islam M.M."/>
            <person name="Ahmed B."/>
            <person name="Halim A."/>
            <person name="Hossen Q.M.M."/>
            <person name="Hossain M.Z."/>
            <person name="Ahmed R."/>
            <person name="Khan M.M."/>
            <person name="Islam R."/>
            <person name="Rashid M.M."/>
            <person name="Khan S.A."/>
            <person name="Rahman M.S."/>
            <person name="Alam M."/>
        </authorList>
    </citation>
    <scope>NUCLEOTIDE SEQUENCE [LARGE SCALE GENOMIC DNA]</scope>
    <source>
        <strain evidence="5">cv. CVL-1</strain>
        <tissue evidence="4">Whole seedling</tissue>
    </source>
</reference>
<evidence type="ECO:0000256" key="2">
    <source>
        <dbReference type="SAM" id="SignalP"/>
    </source>
</evidence>
<dbReference type="AlphaFoldDB" id="A0A1R3GNN7"/>
<dbReference type="SUPFAM" id="SSF47699">
    <property type="entry name" value="Bifunctional inhibitor/lipid-transfer protein/seed storage 2S albumin"/>
    <property type="match status" value="1"/>
</dbReference>
<gene>
    <name evidence="4" type="ORF">CCACVL1_24668</name>
</gene>
<proteinExistence type="inferred from homology"/>
<keyword evidence="5" id="KW-1185">Reference proteome</keyword>
<evidence type="ECO:0000313" key="4">
    <source>
        <dbReference type="EMBL" id="OMO59681.1"/>
    </source>
</evidence>
<feature type="domain" description="Hydrophobic seed protein" evidence="3">
    <location>
        <begin position="36"/>
        <end position="120"/>
    </location>
</feature>
<dbReference type="InterPro" id="IPR036312">
    <property type="entry name" value="Bifun_inhib/LTP/seed_sf"/>
</dbReference>
<feature type="chain" id="PRO_5011983316" evidence="2">
    <location>
        <begin position="28"/>
        <end position="135"/>
    </location>
</feature>
<dbReference type="Proteomes" id="UP000188268">
    <property type="component" value="Unassembled WGS sequence"/>
</dbReference>
<dbReference type="EMBL" id="AWWV01013885">
    <property type="protein sequence ID" value="OMO59681.1"/>
    <property type="molecule type" value="Genomic_DNA"/>
</dbReference>
<comment type="caution">
    <text evidence="4">The sequence shown here is derived from an EMBL/GenBank/DDBJ whole genome shotgun (WGS) entry which is preliminary data.</text>
</comment>
<dbReference type="Pfam" id="PF14547">
    <property type="entry name" value="Hydrophob_seed"/>
    <property type="match status" value="1"/>
</dbReference>
<name>A0A1R3GNN7_COCAP</name>
<dbReference type="Gramene" id="OMO59681">
    <property type="protein sequence ID" value="OMO59681"/>
    <property type="gene ID" value="CCACVL1_24668"/>
</dbReference>